<dbReference type="InterPro" id="IPR036047">
    <property type="entry name" value="F-box-like_dom_sf"/>
</dbReference>
<dbReference type="KEGG" id="dcr:108196335"/>
<protein>
    <submittedName>
        <fullName evidence="1">Uncharacterized protein</fullName>
    </submittedName>
</protein>
<dbReference type="InterPro" id="IPR017451">
    <property type="entry name" value="F-box-assoc_interact_dom"/>
</dbReference>
<evidence type="ECO:0000313" key="1">
    <source>
        <dbReference type="EMBL" id="WOG82581.1"/>
    </source>
</evidence>
<dbReference type="SUPFAM" id="SSF81383">
    <property type="entry name" value="F-box domain"/>
    <property type="match status" value="1"/>
</dbReference>
<dbReference type="InterPro" id="IPR001810">
    <property type="entry name" value="F-box_dom"/>
</dbReference>
<evidence type="ECO:0000313" key="2">
    <source>
        <dbReference type="Proteomes" id="UP000077755"/>
    </source>
</evidence>
<dbReference type="EMBL" id="CP093343">
    <property type="protein sequence ID" value="WOG82581.1"/>
    <property type="molecule type" value="Genomic_DNA"/>
</dbReference>
<name>A0A166GLZ7_DAUCS</name>
<reference evidence="1" key="2">
    <citation type="submission" date="2022-03" db="EMBL/GenBank/DDBJ databases">
        <title>Draft title - Genomic analysis of global carrot germplasm unveils the trajectory of domestication and the origin of high carotenoid orange carrot.</title>
        <authorList>
            <person name="Iorizzo M."/>
            <person name="Ellison S."/>
            <person name="Senalik D."/>
            <person name="Macko-Podgorni A."/>
            <person name="Grzebelus D."/>
            <person name="Bostan H."/>
            <person name="Rolling W."/>
            <person name="Curaba J."/>
            <person name="Simon P."/>
        </authorList>
    </citation>
    <scope>NUCLEOTIDE SEQUENCE</scope>
    <source>
        <tissue evidence="1">Leaf</tissue>
    </source>
</reference>
<dbReference type="PANTHER" id="PTHR31672:SF13">
    <property type="entry name" value="F-BOX PROTEIN CPR30-LIKE"/>
    <property type="match status" value="1"/>
</dbReference>
<sequence>MGSCLQKTTNQRSLNRPGSQSIDVLTRKSSNNKRTMRSFSEFPKELTLEIFSRLPVQSLLICKVVCKRWNAAIAEPVLATMQLANAADQSLCLVLHSEFPKFVLYNVFISNLGCPDKEWKRLEIPFRQILSSFEVVGSCNGLLCVLHYQLDDPVLIHNPLTRDYKKLPDKGEEHSKGKIHRCVFGFGFDPKTMAYKVLKIVHYAGSSSETPDMNRKPDVFVVTLGSDEWRSKGQTHYQLTGSSSEAFVNGKFHWLTHRDFLEAGKCQDIISFDLSTETFQELPRPDFEGLMKHTCHLVTLKGALSAVISYVDGTNEIWQMKDYNVRESWTREFVIRKYVPKIFLTFGLFNSYPGRGRIDGYTKHKFQVICILSTGEMLLLYENQALVSYNAEIGKFKDLKIKGQMFEYLSTLHTGSLISVDAAFNS</sequence>
<dbReference type="Pfam" id="PF12937">
    <property type="entry name" value="F-box-like"/>
    <property type="match status" value="1"/>
</dbReference>
<dbReference type="PANTHER" id="PTHR31672">
    <property type="entry name" value="BNACNNG10540D PROTEIN"/>
    <property type="match status" value="1"/>
</dbReference>
<dbReference type="PROSITE" id="PS50181">
    <property type="entry name" value="FBOX"/>
    <property type="match status" value="1"/>
</dbReference>
<dbReference type="Gene3D" id="1.20.1280.50">
    <property type="match status" value="1"/>
</dbReference>
<dbReference type="SUPFAM" id="SSF50965">
    <property type="entry name" value="Galactose oxidase, central domain"/>
    <property type="match status" value="1"/>
</dbReference>
<proteinExistence type="predicted"/>
<reference evidence="1" key="1">
    <citation type="journal article" date="2016" name="Nat. Genet.">
        <title>A high-quality carrot genome assembly provides new insights into carotenoid accumulation and asterid genome evolution.</title>
        <authorList>
            <person name="Iorizzo M."/>
            <person name="Ellison S."/>
            <person name="Senalik D."/>
            <person name="Zeng P."/>
            <person name="Satapoomin P."/>
            <person name="Huang J."/>
            <person name="Bowman M."/>
            <person name="Iovene M."/>
            <person name="Sanseverino W."/>
            <person name="Cavagnaro P."/>
            <person name="Yildiz M."/>
            <person name="Macko-Podgorni A."/>
            <person name="Moranska E."/>
            <person name="Grzebelus E."/>
            <person name="Grzebelus D."/>
            <person name="Ashrafi H."/>
            <person name="Zheng Z."/>
            <person name="Cheng S."/>
            <person name="Spooner D."/>
            <person name="Van Deynze A."/>
            <person name="Simon P."/>
        </authorList>
    </citation>
    <scope>NUCLEOTIDE SEQUENCE</scope>
    <source>
        <tissue evidence="1">Leaf</tissue>
    </source>
</reference>
<dbReference type="InterPro" id="IPR013187">
    <property type="entry name" value="F-box-assoc_dom_typ3"/>
</dbReference>
<keyword evidence="2" id="KW-1185">Reference proteome</keyword>
<accession>A0A166GLZ7</accession>
<organism evidence="1 2">
    <name type="scientific">Daucus carota subsp. sativus</name>
    <name type="common">Carrot</name>
    <dbReference type="NCBI Taxonomy" id="79200"/>
    <lineage>
        <taxon>Eukaryota</taxon>
        <taxon>Viridiplantae</taxon>
        <taxon>Streptophyta</taxon>
        <taxon>Embryophyta</taxon>
        <taxon>Tracheophyta</taxon>
        <taxon>Spermatophyta</taxon>
        <taxon>Magnoliopsida</taxon>
        <taxon>eudicotyledons</taxon>
        <taxon>Gunneridae</taxon>
        <taxon>Pentapetalae</taxon>
        <taxon>asterids</taxon>
        <taxon>campanulids</taxon>
        <taxon>Apiales</taxon>
        <taxon>Apiaceae</taxon>
        <taxon>Apioideae</taxon>
        <taxon>Scandiceae</taxon>
        <taxon>Daucinae</taxon>
        <taxon>Daucus</taxon>
        <taxon>Daucus sect. Daucus</taxon>
    </lineage>
</organism>
<dbReference type="Gramene" id="KZN09108">
    <property type="protein sequence ID" value="KZN09108"/>
    <property type="gene ID" value="DCAR_001764"/>
</dbReference>
<dbReference type="OMA" id="ANNCKAR"/>
<dbReference type="OrthoDB" id="1894463at2759"/>
<dbReference type="Proteomes" id="UP000077755">
    <property type="component" value="Chromosome 1"/>
</dbReference>
<dbReference type="InterPro" id="IPR050796">
    <property type="entry name" value="SCF_F-box_component"/>
</dbReference>
<dbReference type="Pfam" id="PF08268">
    <property type="entry name" value="FBA_3"/>
    <property type="match status" value="1"/>
</dbReference>
<gene>
    <name evidence="1" type="ORF">DCAR_0101746</name>
</gene>
<dbReference type="NCBIfam" id="TIGR01640">
    <property type="entry name" value="F_box_assoc_1"/>
    <property type="match status" value="1"/>
</dbReference>
<dbReference type="SMART" id="SM00256">
    <property type="entry name" value="FBOX"/>
    <property type="match status" value="1"/>
</dbReference>
<dbReference type="AlphaFoldDB" id="A0A166GLZ7"/>
<dbReference type="InterPro" id="IPR011043">
    <property type="entry name" value="Gal_Oxase/kelch_b-propeller"/>
</dbReference>